<comment type="caution">
    <text evidence="2">The sequence shown here is derived from an EMBL/GenBank/DDBJ whole genome shotgun (WGS) entry which is preliminary data.</text>
</comment>
<organism evidence="2 3">
    <name type="scientific">Parachlamydia acanthamoebae</name>
    <dbReference type="NCBI Taxonomy" id="83552"/>
    <lineage>
        <taxon>Bacteria</taxon>
        <taxon>Pseudomonadati</taxon>
        <taxon>Chlamydiota</taxon>
        <taxon>Chlamydiia</taxon>
        <taxon>Parachlamydiales</taxon>
        <taxon>Parachlamydiaceae</taxon>
        <taxon>Parachlamydia</taxon>
    </lineage>
</organism>
<dbReference type="InterPro" id="IPR011990">
    <property type="entry name" value="TPR-like_helical_dom_sf"/>
</dbReference>
<dbReference type="InterPro" id="IPR011716">
    <property type="entry name" value="TPR-3"/>
</dbReference>
<dbReference type="AlphaFoldDB" id="A0A0C1EBI9"/>
<dbReference type="EMBL" id="JSAM01000019">
    <property type="protein sequence ID" value="KIA78477.1"/>
    <property type="molecule type" value="Genomic_DNA"/>
</dbReference>
<gene>
    <name evidence="2" type="primary">lcrH</name>
    <name evidence="2" type="ORF">DB43_DY00280</name>
</gene>
<dbReference type="NCBIfam" id="TIGR02552">
    <property type="entry name" value="LcrH_SycD"/>
    <property type="match status" value="1"/>
</dbReference>
<evidence type="ECO:0000313" key="3">
    <source>
        <dbReference type="Proteomes" id="UP000031307"/>
    </source>
</evidence>
<reference evidence="2 3" key="1">
    <citation type="journal article" date="2014" name="Mol. Biol. Evol.">
        <title>Massive expansion of Ubiquitination-related gene families within the Chlamydiae.</title>
        <authorList>
            <person name="Domman D."/>
            <person name="Collingro A."/>
            <person name="Lagkouvardos I."/>
            <person name="Gehre L."/>
            <person name="Weinmaier T."/>
            <person name="Rattei T."/>
            <person name="Subtil A."/>
            <person name="Horn M."/>
        </authorList>
    </citation>
    <scope>NUCLEOTIDE SEQUENCE [LARGE SCALE GENOMIC DNA]</scope>
    <source>
        <strain evidence="2 3">OEW1</strain>
    </source>
</reference>
<evidence type="ECO:0000313" key="2">
    <source>
        <dbReference type="EMBL" id="KIA78477.1"/>
    </source>
</evidence>
<sequence>MMISETQSQVEKLEESLGQISDFINKNELNERPVLSEEILSCLYGSAYAFYMHGKYETAHHYFQLLTAVDPHSKKNWMGLGATFQVQKNYTLALEAYSFAALLDIDDPYISFYAAECFFFLNQIQKGFEALDAAEEIAIKHKNTPHPLLNHIELMRTGWEKYLKEAGDQNGCSKA</sequence>
<comment type="similarity">
    <text evidence="1">Belongs to the LcrH/SycD chaperone family.</text>
</comment>
<dbReference type="Pfam" id="PF07720">
    <property type="entry name" value="TPR_3"/>
    <property type="match status" value="2"/>
</dbReference>
<evidence type="ECO:0000256" key="1">
    <source>
        <dbReference type="ARBA" id="ARBA00010244"/>
    </source>
</evidence>
<dbReference type="Proteomes" id="UP000031307">
    <property type="component" value="Unassembled WGS sequence"/>
</dbReference>
<dbReference type="PRINTS" id="PR01595">
    <property type="entry name" value="SYCDCHAPRONE"/>
</dbReference>
<dbReference type="PATRIC" id="fig|83552.4.peg.315"/>
<accession>A0A0C1EBI9</accession>
<name>A0A0C1EBI9_9BACT</name>
<dbReference type="RefSeq" id="WP_006341870.1">
    <property type="nucleotide sequence ID" value="NZ_BAWW01000003.1"/>
</dbReference>
<dbReference type="OMA" id="YETAHHY"/>
<dbReference type="InterPro" id="IPR005415">
    <property type="entry name" value="T3SS_Ca_resp_chp_LcrH/SycD"/>
</dbReference>
<protein>
    <submittedName>
        <fullName evidence="2">Low calcium response locus protein H</fullName>
    </submittedName>
</protein>
<dbReference type="Gene3D" id="1.25.40.10">
    <property type="entry name" value="Tetratricopeptide repeat domain"/>
    <property type="match status" value="1"/>
</dbReference>
<proteinExistence type="inferred from homology"/>
<dbReference type="SUPFAM" id="SSF48452">
    <property type="entry name" value="TPR-like"/>
    <property type="match status" value="1"/>
</dbReference>